<proteinExistence type="predicted"/>
<dbReference type="AlphaFoldDB" id="A0AAE1A9I1"/>
<dbReference type="EMBL" id="JAWDGP010002436">
    <property type="protein sequence ID" value="KAK3783126.1"/>
    <property type="molecule type" value="Genomic_DNA"/>
</dbReference>
<evidence type="ECO:0000313" key="2">
    <source>
        <dbReference type="Proteomes" id="UP001283361"/>
    </source>
</evidence>
<name>A0AAE1A9I1_9GAST</name>
<comment type="caution">
    <text evidence="1">The sequence shown here is derived from an EMBL/GenBank/DDBJ whole genome shotgun (WGS) entry which is preliminary data.</text>
</comment>
<reference evidence="1" key="1">
    <citation type="journal article" date="2023" name="G3 (Bethesda)">
        <title>A reference genome for the long-term kleptoplast-retaining sea slug Elysia crispata morphotype clarki.</title>
        <authorList>
            <person name="Eastman K.E."/>
            <person name="Pendleton A.L."/>
            <person name="Shaikh M.A."/>
            <person name="Suttiyut T."/>
            <person name="Ogas R."/>
            <person name="Tomko P."/>
            <person name="Gavelis G."/>
            <person name="Widhalm J.R."/>
            <person name="Wisecaver J.H."/>
        </authorList>
    </citation>
    <scope>NUCLEOTIDE SEQUENCE</scope>
    <source>
        <strain evidence="1">ECLA1</strain>
    </source>
</reference>
<dbReference type="Proteomes" id="UP001283361">
    <property type="component" value="Unassembled WGS sequence"/>
</dbReference>
<evidence type="ECO:0000313" key="1">
    <source>
        <dbReference type="EMBL" id="KAK3783126.1"/>
    </source>
</evidence>
<gene>
    <name evidence="1" type="ORF">RRG08_046922</name>
</gene>
<accession>A0AAE1A9I1</accession>
<organism evidence="1 2">
    <name type="scientific">Elysia crispata</name>
    <name type="common">lettuce slug</name>
    <dbReference type="NCBI Taxonomy" id="231223"/>
    <lineage>
        <taxon>Eukaryota</taxon>
        <taxon>Metazoa</taxon>
        <taxon>Spiralia</taxon>
        <taxon>Lophotrochozoa</taxon>
        <taxon>Mollusca</taxon>
        <taxon>Gastropoda</taxon>
        <taxon>Heterobranchia</taxon>
        <taxon>Euthyneura</taxon>
        <taxon>Panpulmonata</taxon>
        <taxon>Sacoglossa</taxon>
        <taxon>Placobranchoidea</taxon>
        <taxon>Plakobranchidae</taxon>
        <taxon>Elysia</taxon>
    </lineage>
</organism>
<protein>
    <submittedName>
        <fullName evidence="1">Uncharacterized protein</fullName>
    </submittedName>
</protein>
<keyword evidence="2" id="KW-1185">Reference proteome</keyword>
<sequence>MFPGLSESLTSRSTPYDSRILRFRSTPSPDAIRQRILACVQSL</sequence>
<feature type="non-terminal residue" evidence="1">
    <location>
        <position position="43"/>
    </location>
</feature>